<name>A0A819FVA0_9BILA</name>
<proteinExistence type="predicted"/>
<dbReference type="AlphaFoldDB" id="A0A819FVA0"/>
<protein>
    <submittedName>
        <fullName evidence="1">Uncharacterized protein</fullName>
    </submittedName>
</protein>
<accession>A0A819FVA0</accession>
<comment type="caution">
    <text evidence="1">The sequence shown here is derived from an EMBL/GenBank/DDBJ whole genome shotgun (WGS) entry which is preliminary data.</text>
</comment>
<sequence length="107" mass="12728">SKARTLIIDELERVCTEQHIPYERLFKNVKRPLAYQINLSNMKELDQLRERYLIIGNRSILDFIQITWIEHREQAIVLGYLLKTSLNEKITFPSIQQVTLEKISMLL</sequence>
<dbReference type="Proteomes" id="UP000663874">
    <property type="component" value="Unassembled WGS sequence"/>
</dbReference>
<reference evidence="1" key="1">
    <citation type="submission" date="2021-02" db="EMBL/GenBank/DDBJ databases">
        <authorList>
            <person name="Nowell W R."/>
        </authorList>
    </citation>
    <scope>NUCLEOTIDE SEQUENCE</scope>
</reference>
<organism evidence="1 2">
    <name type="scientific">Rotaria sordida</name>
    <dbReference type="NCBI Taxonomy" id="392033"/>
    <lineage>
        <taxon>Eukaryota</taxon>
        <taxon>Metazoa</taxon>
        <taxon>Spiralia</taxon>
        <taxon>Gnathifera</taxon>
        <taxon>Rotifera</taxon>
        <taxon>Eurotatoria</taxon>
        <taxon>Bdelloidea</taxon>
        <taxon>Philodinida</taxon>
        <taxon>Philodinidae</taxon>
        <taxon>Rotaria</taxon>
    </lineage>
</organism>
<gene>
    <name evidence="1" type="ORF">FNK824_LOCUS19068</name>
</gene>
<evidence type="ECO:0000313" key="1">
    <source>
        <dbReference type="EMBL" id="CAF3872075.1"/>
    </source>
</evidence>
<feature type="non-terminal residue" evidence="1">
    <location>
        <position position="1"/>
    </location>
</feature>
<evidence type="ECO:0000313" key="2">
    <source>
        <dbReference type="Proteomes" id="UP000663874"/>
    </source>
</evidence>
<dbReference type="EMBL" id="CAJOBE010003297">
    <property type="protein sequence ID" value="CAF3872075.1"/>
    <property type="molecule type" value="Genomic_DNA"/>
</dbReference>